<dbReference type="EMBL" id="DS026990">
    <property type="protein sequence ID" value="EAW15329.1"/>
    <property type="molecule type" value="Genomic_DNA"/>
</dbReference>
<dbReference type="GO" id="GO:0009927">
    <property type="term" value="F:histidine phosphotransfer kinase activity"/>
    <property type="evidence" value="ECO:0007669"/>
    <property type="project" value="TreeGrafter"/>
</dbReference>
<dbReference type="InterPro" id="IPR011006">
    <property type="entry name" value="CheY-like_superfamily"/>
</dbReference>
<feature type="compositionally biased region" description="Polar residues" evidence="7">
    <location>
        <begin position="440"/>
        <end position="454"/>
    </location>
</feature>
<dbReference type="SUPFAM" id="SSF47384">
    <property type="entry name" value="Homodimeric domain of signal transducing histidine kinase"/>
    <property type="match status" value="1"/>
</dbReference>
<dbReference type="HOGENOM" id="CLU_002763_0_0_1"/>
<dbReference type="VEuPathDB" id="FungiDB:ACLA_059960"/>
<dbReference type="SMART" id="SM00448">
    <property type="entry name" value="REC"/>
    <property type="match status" value="1"/>
</dbReference>
<dbReference type="SMART" id="SM00387">
    <property type="entry name" value="HATPase_c"/>
    <property type="match status" value="1"/>
</dbReference>
<dbReference type="Gene3D" id="3.30.565.10">
    <property type="entry name" value="Histidine kinase-like ATPase, C-terminal domain"/>
    <property type="match status" value="1"/>
</dbReference>
<dbReference type="PRINTS" id="PR00344">
    <property type="entry name" value="BCTRLSENSOR"/>
</dbReference>
<evidence type="ECO:0000256" key="3">
    <source>
        <dbReference type="ARBA" id="ARBA00022553"/>
    </source>
</evidence>
<evidence type="ECO:0000256" key="6">
    <source>
        <dbReference type="PROSITE-ProRule" id="PRU00169"/>
    </source>
</evidence>
<dbReference type="InterPro" id="IPR004358">
    <property type="entry name" value="Sig_transdc_His_kin-like_C"/>
</dbReference>
<dbReference type="GO" id="GO:0000155">
    <property type="term" value="F:phosphorelay sensor kinase activity"/>
    <property type="evidence" value="ECO:0007669"/>
    <property type="project" value="InterPro"/>
</dbReference>
<dbReference type="SUPFAM" id="SSF55781">
    <property type="entry name" value="GAF domain-like"/>
    <property type="match status" value="1"/>
</dbReference>
<evidence type="ECO:0000256" key="5">
    <source>
        <dbReference type="ARBA" id="ARBA00022777"/>
    </source>
</evidence>
<dbReference type="eggNOG" id="KOG0519">
    <property type="taxonomic scope" value="Eukaryota"/>
</dbReference>
<dbReference type="InterPro" id="IPR029016">
    <property type="entry name" value="GAF-like_dom_sf"/>
</dbReference>
<dbReference type="Pfam" id="PF00072">
    <property type="entry name" value="Response_reg"/>
    <property type="match status" value="1"/>
</dbReference>
<dbReference type="SMART" id="SM00388">
    <property type="entry name" value="HisKA"/>
    <property type="match status" value="1"/>
</dbReference>
<feature type="modified residue" description="4-aspartylphosphate" evidence="6">
    <location>
        <position position="1084"/>
    </location>
</feature>
<dbReference type="CDD" id="cd17546">
    <property type="entry name" value="REC_hyHK_CKI1_RcsC-like"/>
    <property type="match status" value="1"/>
</dbReference>
<name>A1C4I9_ASPCL</name>
<dbReference type="Gene3D" id="1.10.287.130">
    <property type="match status" value="1"/>
</dbReference>
<dbReference type="InterPro" id="IPR003661">
    <property type="entry name" value="HisK_dim/P_dom"/>
</dbReference>
<gene>
    <name evidence="10" type="ORF">ACLA_059960</name>
</gene>
<comment type="catalytic activity">
    <reaction evidence="1">
        <text>ATP + protein L-histidine = ADP + protein N-phospho-L-histidine.</text>
        <dbReference type="EC" id="2.7.13.3"/>
    </reaction>
</comment>
<organism evidence="10 11">
    <name type="scientific">Aspergillus clavatus (strain ATCC 1007 / CBS 513.65 / DSM 816 / NCTC 3887 / NRRL 1 / QM 1276 / 107)</name>
    <dbReference type="NCBI Taxonomy" id="344612"/>
    <lineage>
        <taxon>Eukaryota</taxon>
        <taxon>Fungi</taxon>
        <taxon>Dikarya</taxon>
        <taxon>Ascomycota</taxon>
        <taxon>Pezizomycotina</taxon>
        <taxon>Eurotiomycetes</taxon>
        <taxon>Eurotiomycetidae</taxon>
        <taxon>Eurotiales</taxon>
        <taxon>Aspergillaceae</taxon>
        <taxon>Aspergillus</taxon>
        <taxon>Aspergillus subgen. Fumigati</taxon>
    </lineage>
</organism>
<dbReference type="AlphaFoldDB" id="A1C4I9"/>
<dbReference type="CDD" id="cd00082">
    <property type="entry name" value="HisKA"/>
    <property type="match status" value="1"/>
</dbReference>
<dbReference type="SUPFAM" id="SSF52172">
    <property type="entry name" value="CheY-like"/>
    <property type="match status" value="1"/>
</dbReference>
<dbReference type="Pfam" id="PF00512">
    <property type="entry name" value="HisKA"/>
    <property type="match status" value="1"/>
</dbReference>
<dbReference type="Pfam" id="PF02518">
    <property type="entry name" value="HATPase_c"/>
    <property type="match status" value="1"/>
</dbReference>
<dbReference type="SUPFAM" id="SSF55874">
    <property type="entry name" value="ATPase domain of HSP90 chaperone/DNA topoisomerase II/histidine kinase"/>
    <property type="match status" value="1"/>
</dbReference>
<keyword evidence="3 6" id="KW-0597">Phosphoprotein</keyword>
<proteinExistence type="predicted"/>
<accession>A1C4I9</accession>
<dbReference type="Pfam" id="PF01590">
    <property type="entry name" value="GAF"/>
    <property type="match status" value="1"/>
</dbReference>
<evidence type="ECO:0000256" key="1">
    <source>
        <dbReference type="ARBA" id="ARBA00000085"/>
    </source>
</evidence>
<dbReference type="Gene3D" id="3.30.450.40">
    <property type="match status" value="1"/>
</dbReference>
<evidence type="ECO:0000259" key="9">
    <source>
        <dbReference type="PROSITE" id="PS50110"/>
    </source>
</evidence>
<keyword evidence="11" id="KW-1185">Reference proteome</keyword>
<protein>
    <recommendedName>
        <fullName evidence="2">histidine kinase</fullName>
        <ecNumber evidence="2">2.7.13.3</ecNumber>
    </recommendedName>
</protein>
<evidence type="ECO:0000259" key="8">
    <source>
        <dbReference type="PROSITE" id="PS50109"/>
    </source>
</evidence>
<dbReference type="PANTHER" id="PTHR43047">
    <property type="entry name" value="TWO-COMPONENT HISTIDINE PROTEIN KINASE"/>
    <property type="match status" value="1"/>
</dbReference>
<dbReference type="OrthoDB" id="303614at2759"/>
<dbReference type="EC" id="2.7.13.3" evidence="2"/>
<evidence type="ECO:0000256" key="2">
    <source>
        <dbReference type="ARBA" id="ARBA00012438"/>
    </source>
</evidence>
<keyword evidence="4" id="KW-0808">Transferase</keyword>
<dbReference type="KEGG" id="act:ACLA_059960"/>
<dbReference type="InterPro" id="IPR036097">
    <property type="entry name" value="HisK_dim/P_sf"/>
</dbReference>
<dbReference type="InterPro" id="IPR003018">
    <property type="entry name" value="GAF"/>
</dbReference>
<evidence type="ECO:0000256" key="4">
    <source>
        <dbReference type="ARBA" id="ARBA00022679"/>
    </source>
</evidence>
<feature type="region of interest" description="Disordered" evidence="7">
    <location>
        <begin position="242"/>
        <end position="286"/>
    </location>
</feature>
<dbReference type="Proteomes" id="UP000006701">
    <property type="component" value="Unassembled WGS sequence"/>
</dbReference>
<evidence type="ECO:0000313" key="11">
    <source>
        <dbReference type="Proteomes" id="UP000006701"/>
    </source>
</evidence>
<dbReference type="RefSeq" id="XP_001276755.1">
    <property type="nucleotide sequence ID" value="XM_001276754.1"/>
</dbReference>
<keyword evidence="5 10" id="KW-0418">Kinase</keyword>
<dbReference type="InterPro" id="IPR036890">
    <property type="entry name" value="HATPase_C_sf"/>
</dbReference>
<evidence type="ECO:0000313" key="10">
    <source>
        <dbReference type="EMBL" id="EAW15329.1"/>
    </source>
</evidence>
<feature type="domain" description="Histidine kinase" evidence="8">
    <location>
        <begin position="541"/>
        <end position="807"/>
    </location>
</feature>
<feature type="domain" description="Response regulatory" evidence="9">
    <location>
        <begin position="1032"/>
        <end position="1155"/>
    </location>
</feature>
<dbReference type="GO" id="GO:0005886">
    <property type="term" value="C:plasma membrane"/>
    <property type="evidence" value="ECO:0007669"/>
    <property type="project" value="TreeGrafter"/>
</dbReference>
<dbReference type="PROSITE" id="PS50110">
    <property type="entry name" value="RESPONSE_REGULATORY"/>
    <property type="match status" value="1"/>
</dbReference>
<dbReference type="PROSITE" id="PS50109">
    <property type="entry name" value="HIS_KIN"/>
    <property type="match status" value="1"/>
</dbReference>
<dbReference type="Gene3D" id="3.40.50.2300">
    <property type="match status" value="1"/>
</dbReference>
<reference evidence="10 11" key="1">
    <citation type="journal article" date="2008" name="PLoS Genet.">
        <title>Genomic islands in the pathogenic filamentous fungus Aspergillus fumigatus.</title>
        <authorList>
            <person name="Fedorova N.D."/>
            <person name="Khaldi N."/>
            <person name="Joardar V.S."/>
            <person name="Maiti R."/>
            <person name="Amedeo P."/>
            <person name="Anderson M.J."/>
            <person name="Crabtree J."/>
            <person name="Silva J.C."/>
            <person name="Badger J.H."/>
            <person name="Albarraq A."/>
            <person name="Angiuoli S."/>
            <person name="Bussey H."/>
            <person name="Bowyer P."/>
            <person name="Cotty P.J."/>
            <person name="Dyer P.S."/>
            <person name="Egan A."/>
            <person name="Galens K."/>
            <person name="Fraser-Liggett C.M."/>
            <person name="Haas B.J."/>
            <person name="Inman J.M."/>
            <person name="Kent R."/>
            <person name="Lemieux S."/>
            <person name="Malavazi I."/>
            <person name="Orvis J."/>
            <person name="Roemer T."/>
            <person name="Ronning C.M."/>
            <person name="Sundaram J.P."/>
            <person name="Sutton G."/>
            <person name="Turner G."/>
            <person name="Venter J.C."/>
            <person name="White O.R."/>
            <person name="Whitty B.R."/>
            <person name="Youngman P."/>
            <person name="Wolfe K.H."/>
            <person name="Goldman G.H."/>
            <person name="Wortman J.R."/>
            <person name="Jiang B."/>
            <person name="Denning D.W."/>
            <person name="Nierman W.C."/>
        </authorList>
    </citation>
    <scope>NUCLEOTIDE SEQUENCE [LARGE SCALE GENOMIC DNA]</scope>
    <source>
        <strain evidence="11">ATCC 1007 / CBS 513.65 / DSM 816 / NCTC 3887 / NRRL 1</strain>
    </source>
</reference>
<evidence type="ECO:0000256" key="7">
    <source>
        <dbReference type="SAM" id="MobiDB-lite"/>
    </source>
</evidence>
<feature type="region of interest" description="Disordered" evidence="7">
    <location>
        <begin position="423"/>
        <end position="454"/>
    </location>
</feature>
<dbReference type="OMA" id="GCFCWSS"/>
<dbReference type="InterPro" id="IPR005467">
    <property type="entry name" value="His_kinase_dom"/>
</dbReference>
<dbReference type="GeneID" id="4708846"/>
<sequence>MEKPAPPASLQRLNHEGDRRARELFHYFQPDNPALLPTITTGGQICPPPTCTQSKASPNLVLTALSQLAAVKLGVQRAIISLIDRETLYVVAEASRSLNLGDNDLYGDDGDELWMGCSHGPVAGTLCEKTITLHPTAADRCPLFVVDDLQQHARYCNLPCVAGSPYFRFYAGTPLTTSNGINIGSLYVIDPRPNIRLTATHRETLGLIATAVMEYLDTSRQSLESSRLTKLLSGLNSFAQGEVSSGVAGPLSRTSSTSDLDRSPTPSPPQTPPVESNCKDALPNGDIPPIAITPKVATMEDSSAGALHDDPPSHRRVSTFQRAAHLMRESLDLGDDGGVVIFDVNDLSEVDPEEDVSAELPGASRMTAHIRAMSIKGAERDDVVEDPSAAVPATQMDRRFLKRMMHRFRKGALWYFHQDGTTFSSDEEASRPSCDFEQSELASQSSRSLDPRSQGTLREKDLQLLQKYFPRATRIIFAPLWDSFNSRWFGACFCWSLVETRIFSSHVELGGVLGFGASLMVEHSRVLSQEADKKKGDFISSISHELRSPLHGILAAGEFLAEQVLPEFPRSLLDTIRACSQTLLDTFEQILDFSKINSFRKKRRDAGPPLLHGDRGSVRAHPKSHSLHILKVANVVSIIEDVIESICFGVKFGAAGGSGHLSMDPTVVKNIDICIDVSPDDWVFVLEPGALRRIVMNVFGNALKYTRQGYISVHIEIQKGSNGLPGQTVDGSDTLLLTFSDTGRGISNEYLRSHLFTPFSQEDPLSPGTGLGLSLVQSIVRSLHGSIKVKSQAGAGTVVKISLPLARPRGQHHLEGPTSLNGTVPTASTDTIELVTRQLRGKTVCYVPPTNTTSQTLPSARTIADYLTHWYELRLEPWKAGIHADLLIVDESQMQFVSTSSEGTKILVLCHTGLKEHPTFSTLSQACRRLEWLNLPCGPYKLARAIRHCLQATSEPHALDGVPALMTDLRISQAKPAVDGNVPTGAAPLWAAGNPKSPRSDQGILNSNLDSKIASPTRTSANSPSVGLHDLRILLVEDNPINMSLLQKLVSRQSPTVLDTAVDGQKAVDAVKMMADGYHLIFMDMSMPVMDGFEATQAIRAIERERKEACPATIVALTGLGSDEHIVKAYAAGVNVFITKPVSLKEITRLMNDWKKGISAGEQGQTPSA</sequence>
<dbReference type="PANTHER" id="PTHR43047:SF72">
    <property type="entry name" value="OSMOSENSING HISTIDINE PROTEIN KINASE SLN1"/>
    <property type="match status" value="1"/>
</dbReference>
<dbReference type="InterPro" id="IPR001789">
    <property type="entry name" value="Sig_transdc_resp-reg_receiver"/>
</dbReference>
<dbReference type="InterPro" id="IPR003594">
    <property type="entry name" value="HATPase_dom"/>
</dbReference>